<sequence length="143" mass="16457">MDKFGHSFSSSAVNSNRKNIKIVHVNTSNALSYGENGQYDAENRTIYNLREPILYENDATTKTYVDSKLAELGQSLHLINEHINDMDDKLYAITLEQMTAIQQQITDSSQHVTDLLKNWSESINVLEMRIENLIRQLKEKKLL</sequence>
<evidence type="ECO:0000256" key="1">
    <source>
        <dbReference type="SAM" id="Coils"/>
    </source>
</evidence>
<dbReference type="EMBL" id="JBDJPC010000010">
    <property type="protein sequence ID" value="KAL1490190.1"/>
    <property type="molecule type" value="Genomic_DNA"/>
</dbReference>
<reference evidence="2 3" key="1">
    <citation type="submission" date="2024-05" db="EMBL/GenBank/DDBJ databases">
        <title>Genetic variation in Jamaican populations of the coffee berry borer (Hypothenemus hampei).</title>
        <authorList>
            <person name="Errbii M."/>
            <person name="Myrie A."/>
        </authorList>
    </citation>
    <scope>NUCLEOTIDE SEQUENCE [LARGE SCALE GENOMIC DNA]</scope>
    <source>
        <strain evidence="2">JA-Hopewell-2020-01-JO</strain>
        <tissue evidence="2">Whole body</tissue>
    </source>
</reference>
<dbReference type="AlphaFoldDB" id="A0ABD1E6I2"/>
<keyword evidence="3" id="KW-1185">Reference proteome</keyword>
<proteinExistence type="predicted"/>
<gene>
    <name evidence="2" type="ORF">ABEB36_012923</name>
</gene>
<organism evidence="2 3">
    <name type="scientific">Hypothenemus hampei</name>
    <name type="common">Coffee berry borer</name>
    <dbReference type="NCBI Taxonomy" id="57062"/>
    <lineage>
        <taxon>Eukaryota</taxon>
        <taxon>Metazoa</taxon>
        <taxon>Ecdysozoa</taxon>
        <taxon>Arthropoda</taxon>
        <taxon>Hexapoda</taxon>
        <taxon>Insecta</taxon>
        <taxon>Pterygota</taxon>
        <taxon>Neoptera</taxon>
        <taxon>Endopterygota</taxon>
        <taxon>Coleoptera</taxon>
        <taxon>Polyphaga</taxon>
        <taxon>Cucujiformia</taxon>
        <taxon>Curculionidae</taxon>
        <taxon>Scolytinae</taxon>
        <taxon>Hypothenemus</taxon>
    </lineage>
</organism>
<comment type="caution">
    <text evidence="2">The sequence shown here is derived from an EMBL/GenBank/DDBJ whole genome shotgun (WGS) entry which is preliminary data.</text>
</comment>
<protein>
    <submittedName>
        <fullName evidence="2">Uncharacterized protein</fullName>
    </submittedName>
</protein>
<feature type="coiled-coil region" evidence="1">
    <location>
        <begin position="116"/>
        <end position="143"/>
    </location>
</feature>
<accession>A0ABD1E6I2</accession>
<keyword evidence="1" id="KW-0175">Coiled coil</keyword>
<evidence type="ECO:0000313" key="3">
    <source>
        <dbReference type="Proteomes" id="UP001566132"/>
    </source>
</evidence>
<name>A0ABD1E6I2_HYPHA</name>
<dbReference type="Proteomes" id="UP001566132">
    <property type="component" value="Unassembled WGS sequence"/>
</dbReference>
<evidence type="ECO:0000313" key="2">
    <source>
        <dbReference type="EMBL" id="KAL1490190.1"/>
    </source>
</evidence>